<feature type="repeat" description="WD" evidence="3">
    <location>
        <begin position="287"/>
        <end position="328"/>
    </location>
</feature>
<name>A0A438JHQ9_VITVI</name>
<dbReference type="EMBL" id="QGNW01000041">
    <property type="protein sequence ID" value="RVX08489.1"/>
    <property type="molecule type" value="Genomic_DNA"/>
</dbReference>
<dbReference type="PROSITE" id="PS50294">
    <property type="entry name" value="WD_REPEATS_REGION"/>
    <property type="match status" value="3"/>
</dbReference>
<feature type="repeat" description="WD" evidence="3">
    <location>
        <begin position="203"/>
        <end position="244"/>
    </location>
</feature>
<dbReference type="CDD" id="cd00200">
    <property type="entry name" value="WD40"/>
    <property type="match status" value="1"/>
</dbReference>
<dbReference type="PROSITE" id="PS50082">
    <property type="entry name" value="WD_REPEATS_2"/>
    <property type="match status" value="4"/>
</dbReference>
<keyword evidence="2" id="KW-0677">Repeat</keyword>
<protein>
    <submittedName>
        <fullName evidence="4">Katanin p80 WD40 repeat-containing subunit B1-like</fullName>
    </submittedName>
</protein>
<feature type="repeat" description="WD" evidence="3">
    <location>
        <begin position="160"/>
        <end position="202"/>
    </location>
</feature>
<dbReference type="SUPFAM" id="SSF50978">
    <property type="entry name" value="WD40 repeat-like"/>
    <property type="match status" value="1"/>
</dbReference>
<dbReference type="InterPro" id="IPR020472">
    <property type="entry name" value="WD40_PAC1"/>
</dbReference>
<dbReference type="AlphaFoldDB" id="A0A438JHQ9"/>
<dbReference type="PROSITE" id="PS00678">
    <property type="entry name" value="WD_REPEATS_1"/>
    <property type="match status" value="1"/>
</dbReference>
<feature type="repeat" description="WD" evidence="3">
    <location>
        <begin position="245"/>
        <end position="286"/>
    </location>
</feature>
<dbReference type="Gene3D" id="2.130.10.10">
    <property type="entry name" value="YVTN repeat-like/Quinoprotein amine dehydrogenase"/>
    <property type="match status" value="1"/>
</dbReference>
<evidence type="ECO:0000313" key="4">
    <source>
        <dbReference type="EMBL" id="RVX08489.1"/>
    </source>
</evidence>
<dbReference type="PANTHER" id="PTHR19845:SF15">
    <property type="entry name" value="KATANIN P80 WD40 REPEAT-CONTAINING SUBUNIT B1 HOMOLOG KTN80.2"/>
    <property type="match status" value="1"/>
</dbReference>
<sequence>MSREVEDPNGMEGKGRLVKAREHLKPPGCSGSDAEVDSLEFRSPSLLRSRLFQLWCRGSSALSEMAKRGYKLRILFWFWWKGFGWELAMCFANFEQILGKEGIWLLDLGGPFGCWGIGLFISFGKLKPPLAEDEFLKTKIFYVGMCYAFVFLTKLNIEEFVAHTTNVNCLNIGKKACRLLISGGDDHKVNLWAIGKPTSLMSLCGHTSPVESVTFDSAEVLVAAGASTGVIKLWDLEEAKMVRTLTGHRSNCTAVEFHPFGEFFASGSLDTNLKVWDIRKKGCIHTYKGHTRGISTIRFTPDGRWVVSGGFDNVVKVWDLTAGKLLHDFKFHEGHIRSIDFHPLEFLLATGVYAIPISDIWGKVTLGILEQQYGASSKEF</sequence>
<dbReference type="InterPro" id="IPR019775">
    <property type="entry name" value="WD40_repeat_CS"/>
</dbReference>
<dbReference type="Pfam" id="PF00400">
    <property type="entry name" value="WD40"/>
    <property type="match status" value="5"/>
</dbReference>
<evidence type="ECO:0000256" key="3">
    <source>
        <dbReference type="PROSITE-ProRule" id="PRU00221"/>
    </source>
</evidence>
<organism evidence="4 5">
    <name type="scientific">Vitis vinifera</name>
    <name type="common">Grape</name>
    <dbReference type="NCBI Taxonomy" id="29760"/>
    <lineage>
        <taxon>Eukaryota</taxon>
        <taxon>Viridiplantae</taxon>
        <taxon>Streptophyta</taxon>
        <taxon>Embryophyta</taxon>
        <taxon>Tracheophyta</taxon>
        <taxon>Spermatophyta</taxon>
        <taxon>Magnoliopsida</taxon>
        <taxon>eudicotyledons</taxon>
        <taxon>Gunneridae</taxon>
        <taxon>Pentapetalae</taxon>
        <taxon>rosids</taxon>
        <taxon>Vitales</taxon>
        <taxon>Vitaceae</taxon>
        <taxon>Viteae</taxon>
        <taxon>Vitis</taxon>
    </lineage>
</organism>
<dbReference type="SMART" id="SM00320">
    <property type="entry name" value="WD40"/>
    <property type="match status" value="5"/>
</dbReference>
<proteinExistence type="predicted"/>
<dbReference type="PANTHER" id="PTHR19845">
    <property type="entry name" value="KATANIN P80 SUBUNIT"/>
    <property type="match status" value="1"/>
</dbReference>
<comment type="caution">
    <text evidence="4">The sequence shown here is derived from an EMBL/GenBank/DDBJ whole genome shotgun (WGS) entry which is preliminary data.</text>
</comment>
<dbReference type="FunFam" id="2.130.10.10:FF:000183">
    <property type="entry name" value="Katanin p80 WD40 repeat-containing subunit B1"/>
    <property type="match status" value="1"/>
</dbReference>
<dbReference type="InterPro" id="IPR001680">
    <property type="entry name" value="WD40_rpt"/>
</dbReference>
<dbReference type="PRINTS" id="PR00320">
    <property type="entry name" value="GPROTEINBRPT"/>
</dbReference>
<accession>A0A438JHQ9</accession>
<evidence type="ECO:0000313" key="5">
    <source>
        <dbReference type="Proteomes" id="UP000288805"/>
    </source>
</evidence>
<dbReference type="Proteomes" id="UP000288805">
    <property type="component" value="Unassembled WGS sequence"/>
</dbReference>
<dbReference type="InterPro" id="IPR015943">
    <property type="entry name" value="WD40/YVTN_repeat-like_dom_sf"/>
</dbReference>
<evidence type="ECO:0000256" key="1">
    <source>
        <dbReference type="ARBA" id="ARBA00022574"/>
    </source>
</evidence>
<reference evidence="4 5" key="1">
    <citation type="journal article" date="2018" name="PLoS Genet.">
        <title>Population sequencing reveals clonal diversity and ancestral inbreeding in the grapevine cultivar Chardonnay.</title>
        <authorList>
            <person name="Roach M.J."/>
            <person name="Johnson D.L."/>
            <person name="Bohlmann J."/>
            <person name="van Vuuren H.J."/>
            <person name="Jones S.J."/>
            <person name="Pretorius I.S."/>
            <person name="Schmidt S.A."/>
            <person name="Borneman A.R."/>
        </authorList>
    </citation>
    <scope>NUCLEOTIDE SEQUENCE [LARGE SCALE GENOMIC DNA]</scope>
    <source>
        <strain evidence="5">cv. Chardonnay</strain>
        <tissue evidence="4">Leaf</tissue>
    </source>
</reference>
<keyword evidence="1 3" id="KW-0853">WD repeat</keyword>
<dbReference type="InterPro" id="IPR036322">
    <property type="entry name" value="WD40_repeat_dom_sf"/>
</dbReference>
<gene>
    <name evidence="4" type="primary">VvCHDp000320_3</name>
    <name evidence="4" type="ORF">CK203_014215</name>
</gene>
<evidence type="ECO:0000256" key="2">
    <source>
        <dbReference type="ARBA" id="ARBA00022737"/>
    </source>
</evidence>